<evidence type="ECO:0000256" key="2">
    <source>
        <dbReference type="ARBA" id="ARBA00010139"/>
    </source>
</evidence>
<evidence type="ECO:0000256" key="5">
    <source>
        <dbReference type="ARBA" id="ARBA00022857"/>
    </source>
</evidence>
<comment type="similarity">
    <text evidence="2">Belongs to the FAD-binding monooxygenase family.</text>
</comment>
<keyword evidence="8" id="KW-1185">Reference proteome</keyword>
<accession>A0A8J3Y7V9</accession>
<name>A0A8J3Y7V9_9ACTN</name>
<dbReference type="SUPFAM" id="SSF51905">
    <property type="entry name" value="FAD/NAD(P)-binding domain"/>
    <property type="match status" value="2"/>
</dbReference>
<dbReference type="PIRSF" id="PIRSF000332">
    <property type="entry name" value="FMO"/>
    <property type="match status" value="1"/>
</dbReference>
<evidence type="ECO:0000256" key="3">
    <source>
        <dbReference type="ARBA" id="ARBA00022630"/>
    </source>
</evidence>
<evidence type="ECO:0000256" key="6">
    <source>
        <dbReference type="ARBA" id="ARBA00023002"/>
    </source>
</evidence>
<evidence type="ECO:0000256" key="1">
    <source>
        <dbReference type="ARBA" id="ARBA00009183"/>
    </source>
</evidence>
<dbReference type="PANTHER" id="PTHR23023">
    <property type="entry name" value="DIMETHYLANILINE MONOOXYGENASE"/>
    <property type="match status" value="1"/>
</dbReference>
<dbReference type="GO" id="GO:0004499">
    <property type="term" value="F:N,N-dimethylaniline monooxygenase activity"/>
    <property type="evidence" value="ECO:0007669"/>
    <property type="project" value="InterPro"/>
</dbReference>
<keyword evidence="6" id="KW-0560">Oxidoreductase</keyword>
<dbReference type="Proteomes" id="UP000652013">
    <property type="component" value="Unassembled WGS sequence"/>
</dbReference>
<dbReference type="EMBL" id="BOOY01000020">
    <property type="protein sequence ID" value="GIJ03468.1"/>
    <property type="molecule type" value="Genomic_DNA"/>
</dbReference>
<protein>
    <submittedName>
        <fullName evidence="7">Monooxygenase</fullName>
    </submittedName>
</protein>
<comment type="similarity">
    <text evidence="1">Belongs to the FMO family.</text>
</comment>
<dbReference type="GO" id="GO:0050661">
    <property type="term" value="F:NADP binding"/>
    <property type="evidence" value="ECO:0007669"/>
    <property type="project" value="InterPro"/>
</dbReference>
<dbReference type="InterPro" id="IPR000960">
    <property type="entry name" value="Flavin_mOase"/>
</dbReference>
<comment type="caution">
    <text evidence="7">The sequence shown here is derived from an EMBL/GenBank/DDBJ whole genome shotgun (WGS) entry which is preliminary data.</text>
</comment>
<dbReference type="InterPro" id="IPR036188">
    <property type="entry name" value="FAD/NAD-bd_sf"/>
</dbReference>
<dbReference type="InterPro" id="IPR050346">
    <property type="entry name" value="FMO-like"/>
</dbReference>
<evidence type="ECO:0000313" key="7">
    <source>
        <dbReference type="EMBL" id="GIJ03468.1"/>
    </source>
</evidence>
<dbReference type="Gene3D" id="3.50.50.60">
    <property type="entry name" value="FAD/NAD(P)-binding domain"/>
    <property type="match status" value="1"/>
</dbReference>
<evidence type="ECO:0000256" key="4">
    <source>
        <dbReference type="ARBA" id="ARBA00022827"/>
    </source>
</evidence>
<dbReference type="Pfam" id="PF00743">
    <property type="entry name" value="FMO-like"/>
    <property type="match status" value="1"/>
</dbReference>
<dbReference type="AlphaFoldDB" id="A0A8J3Y7V9"/>
<reference evidence="7" key="1">
    <citation type="submission" date="2021-01" db="EMBL/GenBank/DDBJ databases">
        <title>Whole genome shotgun sequence of Spirilliplanes yamanashiensis NBRC 15828.</title>
        <authorList>
            <person name="Komaki H."/>
            <person name="Tamura T."/>
        </authorList>
    </citation>
    <scope>NUCLEOTIDE SEQUENCE</scope>
    <source>
        <strain evidence="7">NBRC 15828</strain>
    </source>
</reference>
<dbReference type="PRINTS" id="PR00370">
    <property type="entry name" value="FMOXYGENASE"/>
</dbReference>
<keyword evidence="7" id="KW-0503">Monooxygenase</keyword>
<keyword evidence="3" id="KW-0285">Flavoprotein</keyword>
<gene>
    <name evidence="7" type="ORF">Sya03_28200</name>
</gene>
<keyword evidence="5" id="KW-0521">NADP</keyword>
<organism evidence="7 8">
    <name type="scientific">Spirilliplanes yamanashiensis</name>
    <dbReference type="NCBI Taxonomy" id="42233"/>
    <lineage>
        <taxon>Bacteria</taxon>
        <taxon>Bacillati</taxon>
        <taxon>Actinomycetota</taxon>
        <taxon>Actinomycetes</taxon>
        <taxon>Micromonosporales</taxon>
        <taxon>Micromonosporaceae</taxon>
        <taxon>Spirilliplanes</taxon>
    </lineage>
</organism>
<proteinExistence type="inferred from homology"/>
<keyword evidence="4" id="KW-0274">FAD</keyword>
<sequence>MSDDDTPHVHDRGDAVCVIGAGASGLTAVKNLREHGFDVDCYERETSVGGAWNWRHDRSPVYASTHLISSKPLTQFPDFPMPDGWPDYPHHAQVLSYLERYAEHFDLRPHVWFGTEVLRVEPADGGRWDVTTHGTGTAGGGERTQRYAAVVVANGHNWAPKMPAYPGVESFRGRLIHASAYKDPALLRGKKVLVVGGGNTGCDIAVEAAQQAAACWHSTRRGYWYAPKYLMGRPADQVNDELLRWRAPLRLRQWLYRRVQRLTIGDVARFGLPAPDHRPYESHPIVNSLLVHYVGHGRIVPVPDVARFDGPHVELSDGRRIEPDVVVAATGYLPRFEFLAPELLDADDTGRPDLHLHAFARRHPTLAVVGLLQADAGIFPLAHWQSVAVARWLRLRATAPDRAAAVQDRESHRPLRRWSRTTVVDTSRHWFEVSHTDYLRSLQTLLDELEPAA</sequence>
<dbReference type="GO" id="GO:0050660">
    <property type="term" value="F:flavin adenine dinucleotide binding"/>
    <property type="evidence" value="ECO:0007669"/>
    <property type="project" value="InterPro"/>
</dbReference>
<evidence type="ECO:0000313" key="8">
    <source>
        <dbReference type="Proteomes" id="UP000652013"/>
    </source>
</evidence>
<dbReference type="InterPro" id="IPR020946">
    <property type="entry name" value="Flavin_mOase-like"/>
</dbReference>